<dbReference type="Proteomes" id="UP000663832">
    <property type="component" value="Unassembled WGS sequence"/>
</dbReference>
<dbReference type="SUPFAM" id="SSF56112">
    <property type="entry name" value="Protein kinase-like (PK-like)"/>
    <property type="match status" value="1"/>
</dbReference>
<dbReference type="EMBL" id="CAJNOM010000032">
    <property type="protein sequence ID" value="CAF0864156.1"/>
    <property type="molecule type" value="Genomic_DNA"/>
</dbReference>
<dbReference type="PANTHER" id="PTHR48016">
    <property type="entry name" value="MAP KINASE KINASE KINASE SSK2-RELATED-RELATED"/>
    <property type="match status" value="1"/>
</dbReference>
<reference evidence="7" key="1">
    <citation type="submission" date="2021-02" db="EMBL/GenBank/DDBJ databases">
        <authorList>
            <person name="Nowell W R."/>
        </authorList>
    </citation>
    <scope>NUCLEOTIDE SEQUENCE</scope>
</reference>
<sequence length="1703" mass="197382">MDGHSKRSRHNKPSKQSRKTRPNPLRPIISGELSTQFPHQSDTLTIRSSGSGDLDRLNDIIDDITSEGDDVRVAPSSSSSKYSQKIPSNLVEPNSPPRNDNHSSLYTLPPSSGFNRDRLPSTTTATLNRSGRTKKSSIRDRKISQFGDKKTFSPSRTNSFDDRIDTTSRRKSIGDVRRQQLTEVMEYYRDCLESAQNSNAVGMNDDPTNNEKRKQYTTTLWYELKRYFNGINPSDENGIELEQRSIEHQRKQYLDEFYYQFSQCNFEQSHCHCDDTPIQRRHLSDIHLNYCYETDKTIENLFIKWDQILSLFPSYAALEQYDKRFDSRTKEGRMFYERLSVFQAWFNLNSEINRLISVLGRIMGCTQSHSWPHVSCSSIPKLNDNATINASRPPTPSSTSSNEQKDTLVGSPSSSFSYLLTQTPLKQQFSSISNSSRMSTSSSFSTTPDITTKRQHTMTSMPSMDNIHQLLTSTSPLTEYYYRYIDDQLTHARLELIASIFRSKHGPLLQRLRYIFRKEQATGGNLSTTSFDSFYKNHPLLPANMITTDYLVDAKPDKLVDEFLILNKQLQQLKNPNLANKKKKKTRETYPDQVTNILNRFDQNPTLTSSTFPPASAPTLVLKILSHDRSIIKRQSYFLDYLDPTLFPHLPGSTLFPDPCIFLDNQSFNSLSQLTPEESMLIAKMLAICYRLYDKHVWTDSGRFSDMFELFHLPSLYPQYVFLVQIPLDLMLAWQKYHQDRKMDHTSTTGALLLLIDECKILIHSATLIRQYIKVMITDVFEQSEVRLIEDELTQFDKNIIDTLHEMITYIERYIEISLRSNLFHNCIILLKEQWKSLKTYSTMMNIEEYLGEKFLNMYSSIINHFHDYIDVFHSTTSTSDTIKIEHIKKKMHKKYQKKLTMDILREAKAIYDDCALTINIYLQKSVCRRFLLILKTAGFERIKFAKEDHHKQIKTNKDASRTSQCLLFAPAEYFEDNTTKIQLTRTLSSSFRINTNSNTSNETTDEPNSQAQQQSPTSFQQPANASTEISPTPLVYVLCVPISTELECEWRGVTHTISTNKVSTSVLPLNTNWKTTTIFLLTQQTNNLDKFEDSFKERLSKTNVQQNDLYNFDTKSGQTLQKRSCFEKVDRAMSDLAHAILSLSNCIANNVEQFENIIEKMLVNQNSSTNDTERPEKINIRTYVHTEERAFAFAMDIIRETSYYTTQLENNTLKNQAERQLSFANSWLNFVRKKKSTTNTLKYPTTLPMWLLPGIHFLRHICSLQFTNHIDDEIFEKFYENMQQTIYYLHNPNNNNGQKQINIRSKKVFKPYQNLSATKHGYDQKKRKNLRLTRIQQLERMDKIIDRRRYKDDLIGKIKQHEKQIPMPSISKRMEQDLAYLKIRHFHKLNLLSRGQFATTYKCTVEPNEVLCYKQYKIQHNDAAAISKVLEQLVPLMHINHENLIKYRGIALEYDHILFFMEYCSHGTIAQLLLGTSPSLSSSTSSATHKDGRRPSTSLVCSLNDTSSVDKGIIQTTAGFAFFEESLVQRYLRQLLSALSCLHEKEIIHRDIRNVNIFLKDSTKQSIKLGDVNFVYDFKFMKKQSSLLDMEVIANIRESIVFYAPETITQNETTIKSDIWSLGCTLVHMLTGRIPWSNPSTASSAYYWKVINWVANGVQPTIPTDLSLSLECINFLEQCFRHDPNLRPSSAELLEHPFVREY</sequence>
<name>A0A813P7X4_9BILA</name>
<dbReference type="InterPro" id="IPR008266">
    <property type="entry name" value="Tyr_kinase_AS"/>
</dbReference>
<gene>
    <name evidence="7" type="ORF">BJG266_LOCUS2429</name>
    <name evidence="8" type="ORF">QVE165_LOCUS7536</name>
</gene>
<feature type="region of interest" description="Disordered" evidence="5">
    <location>
        <begin position="993"/>
        <end position="1027"/>
    </location>
</feature>
<dbReference type="Gene3D" id="1.10.510.10">
    <property type="entry name" value="Transferase(Phosphotransferase) domain 1"/>
    <property type="match status" value="2"/>
</dbReference>
<keyword evidence="4" id="KW-0067">ATP-binding</keyword>
<feature type="region of interest" description="Disordered" evidence="5">
    <location>
        <begin position="431"/>
        <end position="450"/>
    </location>
</feature>
<dbReference type="InterPro" id="IPR050538">
    <property type="entry name" value="MAP_kinase_kinase_kinase"/>
</dbReference>
<protein>
    <recommendedName>
        <fullName evidence="6">Protein kinase domain-containing protein</fullName>
    </recommendedName>
</protein>
<dbReference type="OrthoDB" id="10035402at2759"/>
<feature type="region of interest" description="Disordered" evidence="5">
    <location>
        <begin position="1"/>
        <end position="165"/>
    </location>
</feature>
<evidence type="ECO:0000313" key="7">
    <source>
        <dbReference type="EMBL" id="CAF0750693.1"/>
    </source>
</evidence>
<dbReference type="InterPro" id="IPR000719">
    <property type="entry name" value="Prot_kinase_dom"/>
</dbReference>
<organism evidence="7 10">
    <name type="scientific">Adineta steineri</name>
    <dbReference type="NCBI Taxonomy" id="433720"/>
    <lineage>
        <taxon>Eukaryota</taxon>
        <taxon>Metazoa</taxon>
        <taxon>Spiralia</taxon>
        <taxon>Gnathifera</taxon>
        <taxon>Rotifera</taxon>
        <taxon>Eurotatoria</taxon>
        <taxon>Bdelloidea</taxon>
        <taxon>Adinetida</taxon>
        <taxon>Adinetidae</taxon>
        <taxon>Adineta</taxon>
    </lineage>
</organism>
<feature type="compositionally biased region" description="Polar residues" evidence="5">
    <location>
        <begin position="102"/>
        <end position="130"/>
    </location>
</feature>
<evidence type="ECO:0000313" key="8">
    <source>
        <dbReference type="EMBL" id="CAF0864156.1"/>
    </source>
</evidence>
<dbReference type="GO" id="GO:0004713">
    <property type="term" value="F:protein tyrosine kinase activity"/>
    <property type="evidence" value="ECO:0007669"/>
    <property type="project" value="InterPro"/>
</dbReference>
<dbReference type="PANTHER" id="PTHR48016:SF56">
    <property type="entry name" value="MAPKK KINASE"/>
    <property type="match status" value="1"/>
</dbReference>
<keyword evidence="2" id="KW-0547">Nucleotide-binding</keyword>
<keyword evidence="9" id="KW-1185">Reference proteome</keyword>
<keyword evidence="1" id="KW-0808">Transferase</keyword>
<feature type="compositionally biased region" description="Basic and acidic residues" evidence="5">
    <location>
        <begin position="137"/>
        <end position="151"/>
    </location>
</feature>
<feature type="compositionally biased region" description="Low complexity" evidence="5">
    <location>
        <begin position="1010"/>
        <end position="1024"/>
    </location>
</feature>
<dbReference type="InterPro" id="IPR011009">
    <property type="entry name" value="Kinase-like_dom_sf"/>
</dbReference>
<evidence type="ECO:0000256" key="2">
    <source>
        <dbReference type="ARBA" id="ARBA00022741"/>
    </source>
</evidence>
<evidence type="ECO:0000256" key="5">
    <source>
        <dbReference type="SAM" id="MobiDB-lite"/>
    </source>
</evidence>
<dbReference type="SMART" id="SM00219">
    <property type="entry name" value="TyrKc"/>
    <property type="match status" value="1"/>
</dbReference>
<dbReference type="Pfam" id="PF00069">
    <property type="entry name" value="Pkinase"/>
    <property type="match status" value="1"/>
</dbReference>
<dbReference type="GO" id="GO:0005524">
    <property type="term" value="F:ATP binding"/>
    <property type="evidence" value="ECO:0007669"/>
    <property type="project" value="UniProtKB-KW"/>
</dbReference>
<feature type="compositionally biased region" description="Basic residues" evidence="5">
    <location>
        <begin position="1"/>
        <end position="21"/>
    </location>
</feature>
<dbReference type="InterPro" id="IPR020635">
    <property type="entry name" value="Tyr_kinase_cat_dom"/>
</dbReference>
<evidence type="ECO:0000259" key="6">
    <source>
        <dbReference type="PROSITE" id="PS50011"/>
    </source>
</evidence>
<dbReference type="PROSITE" id="PS00109">
    <property type="entry name" value="PROTEIN_KINASE_TYR"/>
    <property type="match status" value="1"/>
</dbReference>
<feature type="compositionally biased region" description="Polar residues" evidence="5">
    <location>
        <begin position="32"/>
        <end position="51"/>
    </location>
</feature>
<evidence type="ECO:0000256" key="1">
    <source>
        <dbReference type="ARBA" id="ARBA00022679"/>
    </source>
</evidence>
<keyword evidence="3" id="KW-0418">Kinase</keyword>
<feature type="domain" description="Protein kinase" evidence="6">
    <location>
        <begin position="1387"/>
        <end position="1700"/>
    </location>
</feature>
<evidence type="ECO:0000256" key="4">
    <source>
        <dbReference type="ARBA" id="ARBA00022840"/>
    </source>
</evidence>
<dbReference type="Proteomes" id="UP000663877">
    <property type="component" value="Unassembled WGS sequence"/>
</dbReference>
<evidence type="ECO:0000256" key="3">
    <source>
        <dbReference type="ARBA" id="ARBA00022777"/>
    </source>
</evidence>
<feature type="compositionally biased region" description="Low complexity" evidence="5">
    <location>
        <begin position="75"/>
        <end position="88"/>
    </location>
</feature>
<evidence type="ECO:0000313" key="10">
    <source>
        <dbReference type="Proteomes" id="UP000663877"/>
    </source>
</evidence>
<accession>A0A813P7X4</accession>
<dbReference type="EMBL" id="CAJNOI010000005">
    <property type="protein sequence ID" value="CAF0750693.1"/>
    <property type="molecule type" value="Genomic_DNA"/>
</dbReference>
<feature type="region of interest" description="Disordered" evidence="5">
    <location>
        <begin position="385"/>
        <end position="410"/>
    </location>
</feature>
<comment type="caution">
    <text evidence="7">The sequence shown here is derived from an EMBL/GenBank/DDBJ whole genome shotgun (WGS) entry which is preliminary data.</text>
</comment>
<proteinExistence type="predicted"/>
<evidence type="ECO:0000313" key="9">
    <source>
        <dbReference type="Proteomes" id="UP000663832"/>
    </source>
</evidence>
<dbReference type="PROSITE" id="PS50011">
    <property type="entry name" value="PROTEIN_KINASE_DOM"/>
    <property type="match status" value="1"/>
</dbReference>